<dbReference type="WBParaSite" id="OFLC_0001362801-mRNA-1">
    <property type="protein sequence ID" value="OFLC_0001362801-mRNA-1"/>
    <property type="gene ID" value="OFLC_0001362801"/>
</dbReference>
<organism evidence="4">
    <name type="scientific">Onchocerca flexuosa</name>
    <dbReference type="NCBI Taxonomy" id="387005"/>
    <lineage>
        <taxon>Eukaryota</taxon>
        <taxon>Metazoa</taxon>
        <taxon>Ecdysozoa</taxon>
        <taxon>Nematoda</taxon>
        <taxon>Chromadorea</taxon>
        <taxon>Rhabditida</taxon>
        <taxon>Spirurina</taxon>
        <taxon>Spiruromorpha</taxon>
        <taxon>Filarioidea</taxon>
        <taxon>Onchocercidae</taxon>
        <taxon>Onchocerca</taxon>
    </lineage>
</organism>
<dbReference type="AlphaFoldDB" id="A0A183I1L5"/>
<keyword evidence="3" id="KW-1185">Reference proteome</keyword>
<gene>
    <name evidence="2" type="ORF">OFLC_LOCUS13627</name>
</gene>
<feature type="domain" description="DUF5641" evidence="1">
    <location>
        <begin position="99"/>
        <end position="148"/>
    </location>
</feature>
<reference evidence="4" key="1">
    <citation type="submission" date="2016-06" db="UniProtKB">
        <authorList>
            <consortium name="WormBaseParasite"/>
        </authorList>
    </citation>
    <scope>IDENTIFICATION</scope>
</reference>
<proteinExistence type="predicted"/>
<dbReference type="Pfam" id="PF18701">
    <property type="entry name" value="DUF5641"/>
    <property type="match status" value="1"/>
</dbReference>
<dbReference type="EMBL" id="UZAJ01040302">
    <property type="protein sequence ID" value="VDP14239.1"/>
    <property type="molecule type" value="Genomic_DNA"/>
</dbReference>
<protein>
    <submittedName>
        <fullName evidence="4">DUF5641 domain-containing protein</fullName>
    </submittedName>
</protein>
<accession>A0A183I1L5</accession>
<evidence type="ECO:0000313" key="4">
    <source>
        <dbReference type="WBParaSite" id="OFLC_0001362801-mRNA-1"/>
    </source>
</evidence>
<name>A0A183I1L5_9BILA</name>
<reference evidence="2 3" key="2">
    <citation type="submission" date="2018-11" db="EMBL/GenBank/DDBJ databases">
        <authorList>
            <consortium name="Pathogen Informatics"/>
        </authorList>
    </citation>
    <scope>NUCLEOTIDE SEQUENCE [LARGE SCALE GENOMIC DNA]</scope>
</reference>
<dbReference type="Proteomes" id="UP000267606">
    <property type="component" value="Unassembled WGS sequence"/>
</dbReference>
<dbReference type="STRING" id="387005.A0A183I1L5"/>
<evidence type="ECO:0000313" key="2">
    <source>
        <dbReference type="EMBL" id="VDP14239.1"/>
    </source>
</evidence>
<evidence type="ECO:0000259" key="1">
    <source>
        <dbReference type="Pfam" id="PF18701"/>
    </source>
</evidence>
<sequence length="240" mass="27043">MLNVLTSAPIKNDHTKAELSGQKDQCLITSSAAVAASLNLPNHQLIKTSGSSVSTSVNSSVLQQQRNYISDPTSISVANALRRAIERTQKELTYPRAAERRSLYEKESVLLNESDTPRGMWKLARIQATKREWDGKIRTATIQMPNGKRINGNLLTALCNPKRLKTRLVEFNGGIINKFKIERIDAELEILSQQHPKVDYIITRPKTEIWNEINDGGVEVSRRIENGFYEACELIQQELN</sequence>
<evidence type="ECO:0000313" key="3">
    <source>
        <dbReference type="Proteomes" id="UP000267606"/>
    </source>
</evidence>
<dbReference type="InterPro" id="IPR040676">
    <property type="entry name" value="DUF5641"/>
</dbReference>